<evidence type="ECO:0000313" key="9">
    <source>
        <dbReference type="Proteomes" id="UP001055336"/>
    </source>
</evidence>
<feature type="region of interest" description="Disordered" evidence="5">
    <location>
        <begin position="412"/>
        <end position="449"/>
    </location>
</feature>
<feature type="transmembrane region" description="Helical" evidence="6">
    <location>
        <begin position="100"/>
        <end position="124"/>
    </location>
</feature>
<dbReference type="PANTHER" id="PTHR43310">
    <property type="entry name" value="SULFATE TRANSPORTER YBAR-RELATED"/>
    <property type="match status" value="1"/>
</dbReference>
<feature type="domain" description="SLC26A/SulP transporter" evidence="7">
    <location>
        <begin position="28"/>
        <end position="161"/>
    </location>
</feature>
<dbReference type="EMBL" id="CP092488">
    <property type="protein sequence ID" value="UMB69567.1"/>
    <property type="molecule type" value="Genomic_DNA"/>
</dbReference>
<gene>
    <name evidence="8" type="ORF">MKK62_25075</name>
</gene>
<organism evidence="8 9">
    <name type="scientific">Mycobacterium paraterrae</name>
    <dbReference type="NCBI Taxonomy" id="577492"/>
    <lineage>
        <taxon>Bacteria</taxon>
        <taxon>Bacillati</taxon>
        <taxon>Actinomycetota</taxon>
        <taxon>Actinomycetes</taxon>
        <taxon>Mycobacteriales</taxon>
        <taxon>Mycobacteriaceae</taxon>
        <taxon>Mycobacterium</taxon>
    </lineage>
</organism>
<feature type="transmembrane region" description="Helical" evidence="6">
    <location>
        <begin position="131"/>
        <end position="148"/>
    </location>
</feature>
<keyword evidence="2 6" id="KW-0812">Transmembrane</keyword>
<feature type="transmembrane region" description="Helical" evidence="6">
    <location>
        <begin position="56"/>
        <end position="72"/>
    </location>
</feature>
<evidence type="ECO:0000256" key="2">
    <source>
        <dbReference type="ARBA" id="ARBA00022692"/>
    </source>
</evidence>
<dbReference type="InterPro" id="IPR011547">
    <property type="entry name" value="SLC26A/SulP_dom"/>
</dbReference>
<evidence type="ECO:0000256" key="5">
    <source>
        <dbReference type="SAM" id="MobiDB-lite"/>
    </source>
</evidence>
<proteinExistence type="predicted"/>
<protein>
    <submittedName>
        <fullName evidence="8">SulP family inorganic anion transporter</fullName>
    </submittedName>
</protein>
<evidence type="ECO:0000256" key="4">
    <source>
        <dbReference type="ARBA" id="ARBA00023136"/>
    </source>
</evidence>
<keyword evidence="4 6" id="KW-0472">Membrane</keyword>
<evidence type="ECO:0000313" key="8">
    <source>
        <dbReference type="EMBL" id="UMB69567.1"/>
    </source>
</evidence>
<feature type="transmembrane region" description="Helical" evidence="6">
    <location>
        <begin position="183"/>
        <end position="203"/>
    </location>
</feature>
<reference evidence="8" key="1">
    <citation type="submission" date="2022-08" db="EMBL/GenBank/DDBJ databases">
        <title>Whole genome sequencing of non-tuberculosis mycobacteria type-strains.</title>
        <authorList>
            <person name="Igarashi Y."/>
            <person name="Osugi A."/>
            <person name="Mitarai S."/>
        </authorList>
    </citation>
    <scope>NUCLEOTIDE SEQUENCE</scope>
    <source>
        <strain evidence="8">DSM 45127</strain>
    </source>
</reference>
<accession>A0ABY3VJK5</accession>
<feature type="transmembrane region" description="Helical" evidence="6">
    <location>
        <begin position="223"/>
        <end position="244"/>
    </location>
</feature>
<evidence type="ECO:0000259" key="7">
    <source>
        <dbReference type="Pfam" id="PF00916"/>
    </source>
</evidence>
<feature type="transmembrane region" description="Helical" evidence="6">
    <location>
        <begin position="29"/>
        <end position="50"/>
    </location>
</feature>
<keyword evidence="3 6" id="KW-1133">Transmembrane helix</keyword>
<evidence type="ECO:0000256" key="3">
    <source>
        <dbReference type="ARBA" id="ARBA00022989"/>
    </source>
</evidence>
<dbReference type="Pfam" id="PF00916">
    <property type="entry name" value="Sulfate_transp"/>
    <property type="match status" value="2"/>
</dbReference>
<sequence>MNPSHREGPADQQSVLAALRLPRRLGRELLAGLVVALALIPEAIAFSIIAGVDPRVGLFAAFTMAVTIAVLGGRPAMISAATGATALVIAPVSHHHGVEYLTATVVVAGIFQLILGAVGAARLVEKIPSPVVVGFVNALAVLIFLSQLPQLRGVPSTVYPMVAVGVAVIVGTSKVTTAVPSPLVAIIALTAATVWGQLAVPTVGDQGQLPVGLPHLSFPGVPLTGHAFVTIAPYALAMASVGLLESLMTAKIVDDLTASTSNKTREALGQGFANVVTGLFGGMGGCAMLGQTMINVKIGGARTRISTFAAGGFLLLLVLELGTLVARIPMAALVAVMIMVAVSTMDWHSVAPATLRRAPKAETFVMLCTVVATIGTDNLAVGVAAGLSAAWACAVATGSRWRTILHRVGNTVSTNGESGKATHDGGIRISRRRNCDSAPSGGPGHGESP</sequence>
<feature type="transmembrane region" description="Helical" evidence="6">
    <location>
        <begin position="328"/>
        <end position="347"/>
    </location>
</feature>
<dbReference type="RefSeq" id="WP_240261299.1">
    <property type="nucleotide sequence ID" value="NZ_CP092488.2"/>
</dbReference>
<feature type="transmembrane region" description="Helical" evidence="6">
    <location>
        <begin position="305"/>
        <end position="322"/>
    </location>
</feature>
<comment type="subcellular location">
    <subcellularLocation>
        <location evidence="1">Membrane</location>
        <topology evidence="1">Multi-pass membrane protein</topology>
    </subcellularLocation>
</comment>
<dbReference type="InterPro" id="IPR052706">
    <property type="entry name" value="Membrane-Transporter-like"/>
</dbReference>
<evidence type="ECO:0000256" key="6">
    <source>
        <dbReference type="SAM" id="Phobius"/>
    </source>
</evidence>
<feature type="domain" description="SLC26A/SulP transporter" evidence="7">
    <location>
        <begin position="175"/>
        <end position="369"/>
    </location>
</feature>
<dbReference type="PANTHER" id="PTHR43310:SF1">
    <property type="entry name" value="SULFATE TRANSPORTER YBAR-RELATED"/>
    <property type="match status" value="1"/>
</dbReference>
<dbReference type="Proteomes" id="UP001055336">
    <property type="component" value="Chromosome"/>
</dbReference>
<feature type="transmembrane region" description="Helical" evidence="6">
    <location>
        <begin position="154"/>
        <end position="171"/>
    </location>
</feature>
<keyword evidence="9" id="KW-1185">Reference proteome</keyword>
<name>A0ABY3VJK5_9MYCO</name>
<evidence type="ECO:0000256" key="1">
    <source>
        <dbReference type="ARBA" id="ARBA00004141"/>
    </source>
</evidence>